<dbReference type="PANTHER" id="PTHR47788">
    <property type="entry name" value="POLYA POLYMERASE"/>
    <property type="match status" value="1"/>
</dbReference>
<reference evidence="14" key="1">
    <citation type="submission" date="2010-05" db="EMBL/GenBank/DDBJ databases">
        <title>The draft genome of Desulfonatronospira thiodismutans ASO3-1.</title>
        <authorList>
            <consortium name="US DOE Joint Genome Institute (JGI-PGF)"/>
            <person name="Lucas S."/>
            <person name="Copeland A."/>
            <person name="Lapidus A."/>
            <person name="Cheng J.-F."/>
            <person name="Bruce D."/>
            <person name="Goodwin L."/>
            <person name="Pitluck S."/>
            <person name="Chertkov O."/>
            <person name="Brettin T."/>
            <person name="Detter J.C."/>
            <person name="Han C."/>
            <person name="Land M.L."/>
            <person name="Hauser L."/>
            <person name="Kyrpides N."/>
            <person name="Mikhailova N."/>
            <person name="Muyzer G."/>
            <person name="Woyke T."/>
        </authorList>
    </citation>
    <scope>NUCLEOTIDE SEQUENCE [LARGE SCALE GENOMIC DNA]</scope>
    <source>
        <strain evidence="14">ASO3-1</strain>
    </source>
</reference>
<dbReference type="eggNOG" id="COG2524">
    <property type="taxonomic scope" value="Bacteria"/>
</dbReference>
<evidence type="ECO:0000259" key="13">
    <source>
        <dbReference type="PROSITE" id="PS51371"/>
    </source>
</evidence>
<keyword evidence="15" id="KW-1185">Reference proteome</keyword>
<keyword evidence="3" id="KW-0820">tRNA-binding</keyword>
<feature type="domain" description="CBS" evidence="13">
    <location>
        <begin position="324"/>
        <end position="382"/>
    </location>
</feature>
<keyword evidence="10 12" id="KW-0694">RNA-binding</keyword>
<evidence type="ECO:0000256" key="6">
    <source>
        <dbReference type="ARBA" id="ARBA00022695"/>
    </source>
</evidence>
<dbReference type="Gene3D" id="1.10.3090.10">
    <property type="entry name" value="cca-adding enzyme, domain 2"/>
    <property type="match status" value="1"/>
</dbReference>
<keyword evidence="11" id="KW-0129">CBS domain</keyword>
<dbReference type="Pfam" id="PF12627">
    <property type="entry name" value="PolyA_pol_RNAbd"/>
    <property type="match status" value="1"/>
</dbReference>
<dbReference type="Gene3D" id="3.90.1640.10">
    <property type="entry name" value="inorganic pyrophosphatase (n-terminal core)"/>
    <property type="match status" value="1"/>
</dbReference>
<dbReference type="AlphaFoldDB" id="D6SM21"/>
<dbReference type="InterPro" id="IPR002646">
    <property type="entry name" value="PolA_pol_head_dom"/>
</dbReference>
<dbReference type="SUPFAM" id="SSF81891">
    <property type="entry name" value="Poly A polymerase C-terminal region-like"/>
    <property type="match status" value="1"/>
</dbReference>
<dbReference type="InterPro" id="IPR038763">
    <property type="entry name" value="DHH_sf"/>
</dbReference>
<dbReference type="Pfam" id="PF00571">
    <property type="entry name" value="CBS"/>
    <property type="match status" value="2"/>
</dbReference>
<evidence type="ECO:0000256" key="2">
    <source>
        <dbReference type="ARBA" id="ARBA00007265"/>
    </source>
</evidence>
<dbReference type="InterPro" id="IPR052390">
    <property type="entry name" value="tRNA_nt/polyA_polymerase"/>
</dbReference>
<dbReference type="PANTHER" id="PTHR47788:SF1">
    <property type="entry name" value="A-ADDING TRNA NUCLEOTIDYLTRANSFERASE"/>
    <property type="match status" value="1"/>
</dbReference>
<dbReference type="Gene3D" id="3.10.310.30">
    <property type="match status" value="1"/>
</dbReference>
<evidence type="ECO:0000256" key="12">
    <source>
        <dbReference type="RuleBase" id="RU003953"/>
    </source>
</evidence>
<name>D6SM21_9BACT</name>
<dbReference type="OrthoDB" id="9805698at2"/>
<dbReference type="PROSITE" id="PS51371">
    <property type="entry name" value="CBS"/>
    <property type="match status" value="2"/>
</dbReference>
<dbReference type="eggNOG" id="COG0617">
    <property type="taxonomic scope" value="Bacteria"/>
</dbReference>
<dbReference type="SMART" id="SM00116">
    <property type="entry name" value="CBS"/>
    <property type="match status" value="2"/>
</dbReference>
<comment type="caution">
    <text evidence="14">The sequence shown here is derived from an EMBL/GenBank/DDBJ whole genome shotgun (WGS) entry which is preliminary data.</text>
</comment>
<dbReference type="EMBL" id="ACJN02000001">
    <property type="protein sequence ID" value="EFI35732.1"/>
    <property type="molecule type" value="Genomic_DNA"/>
</dbReference>
<dbReference type="GO" id="GO:0016779">
    <property type="term" value="F:nucleotidyltransferase activity"/>
    <property type="evidence" value="ECO:0007669"/>
    <property type="project" value="UniProtKB-KW"/>
</dbReference>
<keyword evidence="5" id="KW-0819">tRNA processing</keyword>
<evidence type="ECO:0000256" key="9">
    <source>
        <dbReference type="ARBA" id="ARBA00022842"/>
    </source>
</evidence>
<dbReference type="InterPro" id="IPR032828">
    <property type="entry name" value="PolyA_RNA-bd"/>
</dbReference>
<organism evidence="14 15">
    <name type="scientific">Desulfonatronospira thiodismutans ASO3-1</name>
    <dbReference type="NCBI Taxonomy" id="555779"/>
    <lineage>
        <taxon>Bacteria</taxon>
        <taxon>Pseudomonadati</taxon>
        <taxon>Thermodesulfobacteriota</taxon>
        <taxon>Desulfovibrionia</taxon>
        <taxon>Desulfovibrionales</taxon>
        <taxon>Desulfonatronovibrionaceae</taxon>
        <taxon>Desulfonatronospira</taxon>
    </lineage>
</organism>
<keyword evidence="7" id="KW-0479">Metal-binding</keyword>
<keyword evidence="4 12" id="KW-0808">Transferase</keyword>
<dbReference type="SUPFAM" id="SSF81301">
    <property type="entry name" value="Nucleotidyltransferase"/>
    <property type="match status" value="1"/>
</dbReference>
<evidence type="ECO:0000256" key="7">
    <source>
        <dbReference type="ARBA" id="ARBA00022723"/>
    </source>
</evidence>
<dbReference type="SUPFAM" id="SSF54631">
    <property type="entry name" value="CBS-domain pair"/>
    <property type="match status" value="1"/>
</dbReference>
<feature type="domain" description="CBS" evidence="13">
    <location>
        <begin position="388"/>
        <end position="446"/>
    </location>
</feature>
<protein>
    <submittedName>
        <fullName evidence="14">Polynucleotide adenylyltransferase region</fullName>
    </submittedName>
</protein>
<sequence length="898" mass="101840">MQKKDKLKAPTVITCHVNADFDALSSMIAASKMYPEAVLIFPGSQEKNLKNFFIQSATYLYNFKSFKDIDPESVQRLVVVDTRQKSRVRHVEQLLDKEDLSIHLYDHHPDSEEDLKGDLEEVHPWGSTISVISRLLKDQQIQLTDDEATIMGLGVYEDTGCFTFRSTTTHDFSAASWLLSQGMDLNVVSDLITRDLSAEQVSILNSMLEAATTHKIKGIDVVVTEISLDHYVGDFALLAHKLLDMENIRVLFALGRMHDRVHLVARSRTADVDVGQICSSMGGGGHSFAASANLKHKTLTQVKDELFGLLYSQINPQILVSDLMSRPAVTIEENKSINLASEVMTRFGLKAIPVTDKNGRECVGILEHQLADKAIGHGLGEIPLSEYMISNVFSLTPGDDIYQVMEIIIGQRQRLIPVMENGAITGVVTRTDLINNLINEPARIPESLLPEKKRERNIRRMLKERLPGEIYSLLKSAGHQARDMGYQVYCVGGFVRDILLGRSNLDVDLVVEGDGIKFARALAEKLDARVREHQKFRTAVIICADGRKIDVATARLEYYEHPAALPMVELSSIKMDLYRRDFSINALAVHLNPQNMGRLVDFFGGQRDLKDKVIRVLHSLSFVEDPTRIVRAIRFEQRFGFRIGAQTEKLIKNALELNIFHQLSGSRIFHELQMIFEEDTPLPCLIRMENYGLLKHIHPMLKLSSNVKNILTETEKVINWFQLLYLEEKIDKWILYMLGLLNHINEVQAGIIMQRFNFSQKKTRHIFSLRSQINSAMSSISAWHQDQGKLSSLYFILNPLPLEGLLFLMARVQKEELRKYVSHYITHLRDIQPQISGRDLKKMGLTPGPEFGRILKELKAAQIDGVACDRQEQKEWVRQKIAEQSLQGGKEKRASGKN</sequence>
<dbReference type="Gene3D" id="3.30.460.10">
    <property type="entry name" value="Beta Polymerase, domain 2"/>
    <property type="match status" value="1"/>
</dbReference>
<dbReference type="GO" id="GO:0046872">
    <property type="term" value="F:metal ion binding"/>
    <property type="evidence" value="ECO:0007669"/>
    <property type="project" value="UniProtKB-KW"/>
</dbReference>
<evidence type="ECO:0000313" key="15">
    <source>
        <dbReference type="Proteomes" id="UP000005496"/>
    </source>
</evidence>
<keyword evidence="8" id="KW-0547">Nucleotide-binding</keyword>
<dbReference type="InterPro" id="IPR001667">
    <property type="entry name" value="DDH_dom"/>
</dbReference>
<evidence type="ECO:0000256" key="3">
    <source>
        <dbReference type="ARBA" id="ARBA00022555"/>
    </source>
</evidence>
<dbReference type="Pfam" id="PF01743">
    <property type="entry name" value="PolyA_pol"/>
    <property type="match status" value="1"/>
</dbReference>
<dbReference type="Proteomes" id="UP000005496">
    <property type="component" value="Unassembled WGS sequence"/>
</dbReference>
<dbReference type="Pfam" id="PF01368">
    <property type="entry name" value="DHH"/>
    <property type="match status" value="1"/>
</dbReference>
<dbReference type="eggNOG" id="COG0618">
    <property type="taxonomic scope" value="Bacteria"/>
</dbReference>
<proteinExistence type="inferred from homology"/>
<evidence type="ECO:0000256" key="4">
    <source>
        <dbReference type="ARBA" id="ARBA00022679"/>
    </source>
</evidence>
<dbReference type="GO" id="GO:0000166">
    <property type="term" value="F:nucleotide binding"/>
    <property type="evidence" value="ECO:0007669"/>
    <property type="project" value="UniProtKB-KW"/>
</dbReference>
<dbReference type="CDD" id="cd05398">
    <property type="entry name" value="NT_ClassII-CCAase"/>
    <property type="match status" value="1"/>
</dbReference>
<dbReference type="SUPFAM" id="SSF64182">
    <property type="entry name" value="DHH phosphoesterases"/>
    <property type="match status" value="1"/>
</dbReference>
<dbReference type="InterPro" id="IPR000644">
    <property type="entry name" value="CBS_dom"/>
</dbReference>
<evidence type="ECO:0000313" key="14">
    <source>
        <dbReference type="EMBL" id="EFI35732.1"/>
    </source>
</evidence>
<dbReference type="GO" id="GO:0000049">
    <property type="term" value="F:tRNA binding"/>
    <property type="evidence" value="ECO:0007669"/>
    <property type="project" value="UniProtKB-KW"/>
</dbReference>
<evidence type="ECO:0000256" key="10">
    <source>
        <dbReference type="ARBA" id="ARBA00022884"/>
    </source>
</evidence>
<keyword evidence="6 14" id="KW-0548">Nucleotidyltransferase</keyword>
<gene>
    <name evidence="14" type="ORF">Dthio_PD3161</name>
</gene>
<evidence type="ECO:0000256" key="1">
    <source>
        <dbReference type="ARBA" id="ARBA00001946"/>
    </source>
</evidence>
<keyword evidence="9" id="KW-0460">Magnesium</keyword>
<dbReference type="GO" id="GO:0008033">
    <property type="term" value="P:tRNA processing"/>
    <property type="evidence" value="ECO:0007669"/>
    <property type="project" value="UniProtKB-KW"/>
</dbReference>
<dbReference type="RefSeq" id="WP_008868861.1">
    <property type="nucleotide sequence ID" value="NZ_ACJN02000001.1"/>
</dbReference>
<evidence type="ECO:0000256" key="5">
    <source>
        <dbReference type="ARBA" id="ARBA00022694"/>
    </source>
</evidence>
<comment type="similarity">
    <text evidence="2 12">Belongs to the tRNA nucleotidyltransferase/poly(A) polymerase family.</text>
</comment>
<evidence type="ECO:0000256" key="8">
    <source>
        <dbReference type="ARBA" id="ARBA00022741"/>
    </source>
</evidence>
<evidence type="ECO:0000256" key="11">
    <source>
        <dbReference type="PROSITE-ProRule" id="PRU00703"/>
    </source>
</evidence>
<dbReference type="CDD" id="cd17772">
    <property type="entry name" value="CBS_pair_DHH_polyA_Pol_assoc"/>
    <property type="match status" value="1"/>
</dbReference>
<dbReference type="Gene3D" id="3.10.580.10">
    <property type="entry name" value="CBS-domain"/>
    <property type="match status" value="1"/>
</dbReference>
<comment type="cofactor">
    <cofactor evidence="1">
        <name>Mg(2+)</name>
        <dbReference type="ChEBI" id="CHEBI:18420"/>
    </cofactor>
</comment>
<accession>D6SM21</accession>
<dbReference type="InterPro" id="IPR046342">
    <property type="entry name" value="CBS_dom_sf"/>
</dbReference>
<dbReference type="InterPro" id="IPR043519">
    <property type="entry name" value="NT_sf"/>
</dbReference>